<evidence type="ECO:0000256" key="4">
    <source>
        <dbReference type="ARBA" id="ARBA00023125"/>
    </source>
</evidence>
<dbReference type="RefSeq" id="WP_103679647.1">
    <property type="nucleotide sequence ID" value="NZ_LPWH01000050.1"/>
</dbReference>
<dbReference type="SUPFAM" id="SSF52172">
    <property type="entry name" value="CheY-like"/>
    <property type="match status" value="1"/>
</dbReference>
<keyword evidence="11" id="KW-1185">Reference proteome</keyword>
<dbReference type="GO" id="GO:0000976">
    <property type="term" value="F:transcription cis-regulatory region binding"/>
    <property type="evidence" value="ECO:0007669"/>
    <property type="project" value="TreeGrafter"/>
</dbReference>
<sequence>MQRRILIVDDEPNIIELIRMNLPVSEFEVLSAWTGREALETASSVVPDLVLLDIMLPDLDGFEVLRNLRAHPVTAAIPVMMLSARSEEPDKVIGLGLGADDYITKPFGLRELEARIRNLLRRVSPSTHGISGTVDPARASSREVVVQDLVIDGNRHQVVRRNVVTDLTPNEFAILRRLVLKVGEEVSRKELLAEISGSGDGESGDRQSGDLRVIDVHIRNIRRKLGDQNENPRYIETVRGVGYRAKKGGE</sequence>
<dbReference type="GO" id="GO:0006355">
    <property type="term" value="P:regulation of DNA-templated transcription"/>
    <property type="evidence" value="ECO:0007669"/>
    <property type="project" value="InterPro"/>
</dbReference>
<gene>
    <name evidence="10" type="ORF">AU468_04240</name>
</gene>
<dbReference type="SUPFAM" id="SSF46894">
    <property type="entry name" value="C-terminal effector domain of the bipartite response regulators"/>
    <property type="match status" value="1"/>
</dbReference>
<proteinExistence type="predicted"/>
<dbReference type="InterPro" id="IPR001867">
    <property type="entry name" value="OmpR/PhoB-type_DNA-bd"/>
</dbReference>
<dbReference type="Pfam" id="PF00486">
    <property type="entry name" value="Trans_reg_C"/>
    <property type="match status" value="1"/>
</dbReference>
<evidence type="ECO:0000256" key="5">
    <source>
        <dbReference type="ARBA" id="ARBA00023163"/>
    </source>
</evidence>
<protein>
    <submittedName>
        <fullName evidence="10">ArsR family transcriptional regulator</fullName>
    </submittedName>
</protein>
<organism evidence="10 11">
    <name type="scientific">Alkalispirochaeta sphaeroplastigenens</name>
    <dbReference type="NCBI Taxonomy" id="1187066"/>
    <lineage>
        <taxon>Bacteria</taxon>
        <taxon>Pseudomonadati</taxon>
        <taxon>Spirochaetota</taxon>
        <taxon>Spirochaetia</taxon>
        <taxon>Spirochaetales</taxon>
        <taxon>Spirochaetaceae</taxon>
        <taxon>Alkalispirochaeta</taxon>
    </lineage>
</organism>
<dbReference type="SMART" id="SM00448">
    <property type="entry name" value="REC"/>
    <property type="match status" value="1"/>
</dbReference>
<feature type="domain" description="OmpR/PhoB-type" evidence="9">
    <location>
        <begin position="141"/>
        <end position="247"/>
    </location>
</feature>
<dbReference type="AlphaFoldDB" id="A0A2S4JWZ9"/>
<evidence type="ECO:0000259" key="9">
    <source>
        <dbReference type="PROSITE" id="PS51755"/>
    </source>
</evidence>
<reference evidence="11" key="1">
    <citation type="submission" date="2015-12" db="EMBL/GenBank/DDBJ databases">
        <authorList>
            <person name="Lodha T.D."/>
            <person name="Chintalapati S."/>
            <person name="Chintalapati V.R."/>
            <person name="Sravanthi T."/>
        </authorList>
    </citation>
    <scope>NUCLEOTIDE SEQUENCE [LARGE SCALE GENOMIC DNA]</scope>
    <source>
        <strain evidence="11">JC133</strain>
    </source>
</reference>
<evidence type="ECO:0000313" key="10">
    <source>
        <dbReference type="EMBL" id="POR04031.1"/>
    </source>
</evidence>
<dbReference type="InterPro" id="IPR016032">
    <property type="entry name" value="Sig_transdc_resp-reg_C-effctor"/>
</dbReference>
<dbReference type="GO" id="GO:0000156">
    <property type="term" value="F:phosphorelay response regulator activity"/>
    <property type="evidence" value="ECO:0007669"/>
    <property type="project" value="TreeGrafter"/>
</dbReference>
<dbReference type="EMBL" id="LPWH01000050">
    <property type="protein sequence ID" value="POR04031.1"/>
    <property type="molecule type" value="Genomic_DNA"/>
</dbReference>
<evidence type="ECO:0000256" key="7">
    <source>
        <dbReference type="PROSITE-ProRule" id="PRU01091"/>
    </source>
</evidence>
<evidence type="ECO:0000313" key="11">
    <source>
        <dbReference type="Proteomes" id="UP000237350"/>
    </source>
</evidence>
<dbReference type="OrthoDB" id="341603at2"/>
<dbReference type="Gene3D" id="3.40.50.2300">
    <property type="match status" value="1"/>
</dbReference>
<dbReference type="GO" id="GO:0005829">
    <property type="term" value="C:cytosol"/>
    <property type="evidence" value="ECO:0007669"/>
    <property type="project" value="TreeGrafter"/>
</dbReference>
<accession>A0A2S4JWZ9</accession>
<evidence type="ECO:0000256" key="1">
    <source>
        <dbReference type="ARBA" id="ARBA00022553"/>
    </source>
</evidence>
<dbReference type="CDD" id="cd00383">
    <property type="entry name" value="trans_reg_C"/>
    <property type="match status" value="1"/>
</dbReference>
<evidence type="ECO:0000256" key="6">
    <source>
        <dbReference type="PROSITE-ProRule" id="PRU00169"/>
    </source>
</evidence>
<dbReference type="InterPro" id="IPR011006">
    <property type="entry name" value="CheY-like_superfamily"/>
</dbReference>
<evidence type="ECO:0000256" key="2">
    <source>
        <dbReference type="ARBA" id="ARBA00023012"/>
    </source>
</evidence>
<keyword evidence="2" id="KW-0902">Two-component regulatory system</keyword>
<dbReference type="PANTHER" id="PTHR48111:SF1">
    <property type="entry name" value="TWO-COMPONENT RESPONSE REGULATOR ORR33"/>
    <property type="match status" value="1"/>
</dbReference>
<dbReference type="PROSITE" id="PS51755">
    <property type="entry name" value="OMPR_PHOB"/>
    <property type="match status" value="1"/>
</dbReference>
<feature type="domain" description="Response regulatory" evidence="8">
    <location>
        <begin position="4"/>
        <end position="120"/>
    </location>
</feature>
<dbReference type="Pfam" id="PF00072">
    <property type="entry name" value="Response_reg"/>
    <property type="match status" value="1"/>
</dbReference>
<keyword evidence="5" id="KW-0804">Transcription</keyword>
<keyword evidence="4 7" id="KW-0238">DNA-binding</keyword>
<keyword evidence="3" id="KW-0805">Transcription regulation</keyword>
<dbReference type="Gene3D" id="6.10.250.690">
    <property type="match status" value="1"/>
</dbReference>
<evidence type="ECO:0000256" key="3">
    <source>
        <dbReference type="ARBA" id="ARBA00023015"/>
    </source>
</evidence>
<feature type="modified residue" description="4-aspartylphosphate" evidence="6">
    <location>
        <position position="53"/>
    </location>
</feature>
<dbReference type="InterPro" id="IPR001789">
    <property type="entry name" value="Sig_transdc_resp-reg_receiver"/>
</dbReference>
<dbReference type="SMART" id="SM00862">
    <property type="entry name" value="Trans_reg_C"/>
    <property type="match status" value="1"/>
</dbReference>
<dbReference type="PANTHER" id="PTHR48111">
    <property type="entry name" value="REGULATOR OF RPOS"/>
    <property type="match status" value="1"/>
</dbReference>
<dbReference type="GO" id="GO:0032993">
    <property type="term" value="C:protein-DNA complex"/>
    <property type="evidence" value="ECO:0007669"/>
    <property type="project" value="TreeGrafter"/>
</dbReference>
<keyword evidence="1 6" id="KW-0597">Phosphoprotein</keyword>
<dbReference type="Gene3D" id="1.10.10.10">
    <property type="entry name" value="Winged helix-like DNA-binding domain superfamily/Winged helix DNA-binding domain"/>
    <property type="match status" value="1"/>
</dbReference>
<dbReference type="Proteomes" id="UP000237350">
    <property type="component" value="Unassembled WGS sequence"/>
</dbReference>
<feature type="DNA-binding region" description="OmpR/PhoB-type" evidence="7">
    <location>
        <begin position="141"/>
        <end position="247"/>
    </location>
</feature>
<name>A0A2S4JWZ9_9SPIO</name>
<evidence type="ECO:0000259" key="8">
    <source>
        <dbReference type="PROSITE" id="PS50110"/>
    </source>
</evidence>
<dbReference type="InterPro" id="IPR036388">
    <property type="entry name" value="WH-like_DNA-bd_sf"/>
</dbReference>
<dbReference type="FunFam" id="3.40.50.2300:FF:000001">
    <property type="entry name" value="DNA-binding response regulator PhoB"/>
    <property type="match status" value="1"/>
</dbReference>
<comment type="caution">
    <text evidence="10">The sequence shown here is derived from an EMBL/GenBank/DDBJ whole genome shotgun (WGS) entry which is preliminary data.</text>
</comment>
<dbReference type="PROSITE" id="PS50110">
    <property type="entry name" value="RESPONSE_REGULATORY"/>
    <property type="match status" value="1"/>
</dbReference>
<dbReference type="InterPro" id="IPR039420">
    <property type="entry name" value="WalR-like"/>
</dbReference>